<keyword evidence="5" id="KW-1185">Reference proteome</keyword>
<keyword evidence="1" id="KW-1133">Transmembrane helix</keyword>
<feature type="domain" description="Ice-binding protein C-terminal" evidence="3">
    <location>
        <begin position="181"/>
        <end position="203"/>
    </location>
</feature>
<keyword evidence="1" id="KW-0812">Transmembrane</keyword>
<name>A0A918WFW5_9BACT</name>
<dbReference type="RefSeq" id="WP_189567010.1">
    <property type="nucleotide sequence ID" value="NZ_BMXI01000002.1"/>
</dbReference>
<organism evidence="4 5">
    <name type="scientific">Roseibacillus persicicus</name>
    <dbReference type="NCBI Taxonomy" id="454148"/>
    <lineage>
        <taxon>Bacteria</taxon>
        <taxon>Pseudomonadati</taxon>
        <taxon>Verrucomicrobiota</taxon>
        <taxon>Verrucomicrobiia</taxon>
        <taxon>Verrucomicrobiales</taxon>
        <taxon>Verrucomicrobiaceae</taxon>
        <taxon>Roseibacillus</taxon>
    </lineage>
</organism>
<evidence type="ECO:0000259" key="3">
    <source>
        <dbReference type="Pfam" id="PF07589"/>
    </source>
</evidence>
<evidence type="ECO:0000313" key="5">
    <source>
        <dbReference type="Proteomes" id="UP000644507"/>
    </source>
</evidence>
<reference evidence="4" key="1">
    <citation type="journal article" date="2014" name="Int. J. Syst. Evol. Microbiol.">
        <title>Complete genome sequence of Corynebacterium casei LMG S-19264T (=DSM 44701T), isolated from a smear-ripened cheese.</title>
        <authorList>
            <consortium name="US DOE Joint Genome Institute (JGI-PGF)"/>
            <person name="Walter F."/>
            <person name="Albersmeier A."/>
            <person name="Kalinowski J."/>
            <person name="Ruckert C."/>
        </authorList>
    </citation>
    <scope>NUCLEOTIDE SEQUENCE</scope>
    <source>
        <strain evidence="4">KCTC 12988</strain>
    </source>
</reference>
<feature type="signal peptide" evidence="2">
    <location>
        <begin position="1"/>
        <end position="17"/>
    </location>
</feature>
<gene>
    <name evidence="4" type="ORF">GCM10007100_04670</name>
</gene>
<proteinExistence type="predicted"/>
<evidence type="ECO:0000313" key="4">
    <source>
        <dbReference type="EMBL" id="GHC42796.1"/>
    </source>
</evidence>
<feature type="chain" id="PRO_5037117514" description="Ice-binding protein C-terminal domain-containing protein" evidence="2">
    <location>
        <begin position="18"/>
        <end position="203"/>
    </location>
</feature>
<comment type="caution">
    <text evidence="4">The sequence shown here is derived from an EMBL/GenBank/DDBJ whole genome shotgun (WGS) entry which is preliminary data.</text>
</comment>
<dbReference type="Proteomes" id="UP000644507">
    <property type="component" value="Unassembled WGS sequence"/>
</dbReference>
<dbReference type="AlphaFoldDB" id="A0A918WFW5"/>
<dbReference type="NCBIfam" id="TIGR02595">
    <property type="entry name" value="PEP_CTERM"/>
    <property type="match status" value="1"/>
</dbReference>
<evidence type="ECO:0000256" key="2">
    <source>
        <dbReference type="SAM" id="SignalP"/>
    </source>
</evidence>
<dbReference type="Pfam" id="PF07589">
    <property type="entry name" value="PEP-CTERM"/>
    <property type="match status" value="1"/>
</dbReference>
<evidence type="ECO:0000256" key="1">
    <source>
        <dbReference type="SAM" id="Phobius"/>
    </source>
</evidence>
<accession>A0A918WFW5</accession>
<dbReference type="EMBL" id="BMXI01000002">
    <property type="protein sequence ID" value="GHC42796.1"/>
    <property type="molecule type" value="Genomic_DNA"/>
</dbReference>
<dbReference type="InterPro" id="IPR013424">
    <property type="entry name" value="Ice-binding_C"/>
</dbReference>
<protein>
    <recommendedName>
        <fullName evidence="3">Ice-binding protein C-terminal domain-containing protein</fullName>
    </recommendedName>
</protein>
<reference evidence="4" key="2">
    <citation type="submission" date="2020-09" db="EMBL/GenBank/DDBJ databases">
        <authorList>
            <person name="Sun Q."/>
            <person name="Kim S."/>
        </authorList>
    </citation>
    <scope>NUCLEOTIDE SEQUENCE</scope>
    <source>
        <strain evidence="4">KCTC 12988</strain>
    </source>
</reference>
<sequence length="203" mass="21045">MKTRIALFLGLALNSQAAVIWSGIQDIPIPVATGIGDLDGVFIDIDQPGLSSVATILEDSNEVNFTLGGTGLFTGGGFLPVRQMSSATGAVVKLLPGDSVEVATSITGPAGLGANQEVFAESADDFFVGESAYLGFLFSPDGTSTLHPGWMRVTLTNNTPGGVVHEWAYESDPQSAIVVGAVPEPATAILAFLGLGLVLRRRR</sequence>
<keyword evidence="2" id="KW-0732">Signal</keyword>
<feature type="transmembrane region" description="Helical" evidence="1">
    <location>
        <begin position="176"/>
        <end position="199"/>
    </location>
</feature>
<keyword evidence="1" id="KW-0472">Membrane</keyword>